<dbReference type="Proteomes" id="UP001559025">
    <property type="component" value="Unassembled WGS sequence"/>
</dbReference>
<name>A0ABV3X0C5_9HYPH</name>
<dbReference type="RefSeq" id="WP_368805095.1">
    <property type="nucleotide sequence ID" value="NZ_JAZHFV010000013.1"/>
</dbReference>
<keyword evidence="3" id="KW-1185">Reference proteome</keyword>
<evidence type="ECO:0000313" key="2">
    <source>
        <dbReference type="EMBL" id="MEX4010401.1"/>
    </source>
</evidence>
<protein>
    <submittedName>
        <fullName evidence="2">STAS domain-containing protein</fullName>
    </submittedName>
</protein>
<dbReference type="PROSITE" id="PS50801">
    <property type="entry name" value="STAS"/>
    <property type="match status" value="1"/>
</dbReference>
<proteinExistence type="predicted"/>
<comment type="caution">
    <text evidence="2">The sequence shown here is derived from an EMBL/GenBank/DDBJ whole genome shotgun (WGS) entry which is preliminary data.</text>
</comment>
<feature type="domain" description="STAS" evidence="1">
    <location>
        <begin position="1"/>
        <end position="33"/>
    </location>
</feature>
<dbReference type="EMBL" id="JAZHFV010000013">
    <property type="protein sequence ID" value="MEX4010401.1"/>
    <property type="molecule type" value="Genomic_DNA"/>
</dbReference>
<dbReference type="InterPro" id="IPR036513">
    <property type="entry name" value="STAS_dom_sf"/>
</dbReference>
<accession>A0ABV3X0C5</accession>
<sequence>MLDRIEDSHKALIVDFSAVPFLDSTGANMMKGG</sequence>
<dbReference type="Pfam" id="PF01740">
    <property type="entry name" value="STAS"/>
    <property type="match status" value="1"/>
</dbReference>
<evidence type="ECO:0000313" key="3">
    <source>
        <dbReference type="Proteomes" id="UP001559025"/>
    </source>
</evidence>
<organism evidence="2 3">
    <name type="scientific">Neoaquamicrobium sediminum</name>
    <dbReference type="NCBI Taxonomy" id="1849104"/>
    <lineage>
        <taxon>Bacteria</taxon>
        <taxon>Pseudomonadati</taxon>
        <taxon>Pseudomonadota</taxon>
        <taxon>Alphaproteobacteria</taxon>
        <taxon>Hyphomicrobiales</taxon>
        <taxon>Phyllobacteriaceae</taxon>
        <taxon>Neoaquamicrobium</taxon>
    </lineage>
</organism>
<dbReference type="SUPFAM" id="SSF52091">
    <property type="entry name" value="SpoIIaa-like"/>
    <property type="match status" value="1"/>
</dbReference>
<reference evidence="2 3" key="1">
    <citation type="submission" date="2024-01" db="EMBL/GenBank/DDBJ databases">
        <title>New evidence supports the origin of RcGTA from prophage.</title>
        <authorList>
            <person name="Xu Y."/>
            <person name="Liu B."/>
            <person name="Chen F."/>
        </authorList>
    </citation>
    <scope>NUCLEOTIDE SEQUENCE [LARGE SCALE GENOMIC DNA]</scope>
    <source>
        <strain evidence="2 3">CBW1107-2</strain>
    </source>
</reference>
<gene>
    <name evidence="2" type="ORF">V1479_24080</name>
</gene>
<evidence type="ECO:0000259" key="1">
    <source>
        <dbReference type="PROSITE" id="PS50801"/>
    </source>
</evidence>
<dbReference type="Gene3D" id="3.30.750.24">
    <property type="entry name" value="STAS domain"/>
    <property type="match status" value="1"/>
</dbReference>
<dbReference type="InterPro" id="IPR002645">
    <property type="entry name" value="STAS_dom"/>
</dbReference>